<evidence type="ECO:0000313" key="3">
    <source>
        <dbReference type="Proteomes" id="UP001595617"/>
    </source>
</evidence>
<evidence type="ECO:0000313" key="2">
    <source>
        <dbReference type="EMBL" id="MFC3852462.1"/>
    </source>
</evidence>
<sequence length="123" mass="13562">MSTSAESAMQWLNEQQPSTQTIREMITKLQARIERDDIPEDTVQGSIEALDVLETALLNVGSETTYSATGPTKPAESTKNASIEDIPLDSTPLVSHDHSAPERPPEEKRALFEQLKAQLNRST</sequence>
<dbReference type="RefSeq" id="WP_380694611.1">
    <property type="nucleotide sequence ID" value="NZ_JBHRYR010000002.1"/>
</dbReference>
<dbReference type="EMBL" id="JBHRYR010000002">
    <property type="protein sequence ID" value="MFC3852462.1"/>
    <property type="molecule type" value="Genomic_DNA"/>
</dbReference>
<proteinExistence type="predicted"/>
<reference evidence="3" key="1">
    <citation type="journal article" date="2019" name="Int. J. Syst. Evol. Microbiol.">
        <title>The Global Catalogue of Microorganisms (GCM) 10K type strain sequencing project: providing services to taxonomists for standard genome sequencing and annotation.</title>
        <authorList>
            <consortium name="The Broad Institute Genomics Platform"/>
            <consortium name="The Broad Institute Genome Sequencing Center for Infectious Disease"/>
            <person name="Wu L."/>
            <person name="Ma J."/>
        </authorList>
    </citation>
    <scope>NUCLEOTIDE SEQUENCE [LARGE SCALE GENOMIC DNA]</scope>
    <source>
        <strain evidence="3">IBRC 10765</strain>
    </source>
</reference>
<organism evidence="2 3">
    <name type="scientific">Saccharospirillum mangrovi</name>
    <dbReference type="NCBI Taxonomy" id="2161747"/>
    <lineage>
        <taxon>Bacteria</taxon>
        <taxon>Pseudomonadati</taxon>
        <taxon>Pseudomonadota</taxon>
        <taxon>Gammaproteobacteria</taxon>
        <taxon>Oceanospirillales</taxon>
        <taxon>Saccharospirillaceae</taxon>
        <taxon>Saccharospirillum</taxon>
    </lineage>
</organism>
<name>A0ABV7ZVC1_9GAMM</name>
<feature type="compositionally biased region" description="Polar residues" evidence="1">
    <location>
        <begin position="63"/>
        <end position="81"/>
    </location>
</feature>
<protein>
    <submittedName>
        <fullName evidence="2">Uncharacterized protein</fullName>
    </submittedName>
</protein>
<gene>
    <name evidence="2" type="ORF">ACFOOG_06405</name>
</gene>
<dbReference type="Proteomes" id="UP001595617">
    <property type="component" value="Unassembled WGS sequence"/>
</dbReference>
<accession>A0ABV7ZVC1</accession>
<keyword evidence="3" id="KW-1185">Reference proteome</keyword>
<comment type="caution">
    <text evidence="2">The sequence shown here is derived from an EMBL/GenBank/DDBJ whole genome shotgun (WGS) entry which is preliminary data.</text>
</comment>
<feature type="region of interest" description="Disordered" evidence="1">
    <location>
        <begin position="63"/>
        <end position="108"/>
    </location>
</feature>
<feature type="compositionally biased region" description="Basic and acidic residues" evidence="1">
    <location>
        <begin position="95"/>
        <end position="108"/>
    </location>
</feature>
<evidence type="ECO:0000256" key="1">
    <source>
        <dbReference type="SAM" id="MobiDB-lite"/>
    </source>
</evidence>